<organism evidence="1 2">
    <name type="scientific">Herbaspirillum frisingense</name>
    <dbReference type="NCBI Taxonomy" id="92645"/>
    <lineage>
        <taxon>Bacteria</taxon>
        <taxon>Pseudomonadati</taxon>
        <taxon>Pseudomonadota</taxon>
        <taxon>Betaproteobacteria</taxon>
        <taxon>Burkholderiales</taxon>
        <taxon>Oxalobacteraceae</taxon>
        <taxon>Herbaspirillum</taxon>
    </lineage>
</organism>
<proteinExistence type="predicted"/>
<dbReference type="Proteomes" id="UP001260715">
    <property type="component" value="Unassembled WGS sequence"/>
</dbReference>
<gene>
    <name evidence="1" type="ORF">J2W50_000319</name>
</gene>
<evidence type="ECO:0000313" key="1">
    <source>
        <dbReference type="EMBL" id="MDR6582144.1"/>
    </source>
</evidence>
<evidence type="ECO:0000313" key="2">
    <source>
        <dbReference type="Proteomes" id="UP001260715"/>
    </source>
</evidence>
<sequence length="72" mass="8070">MASIDGAPVFVVWRTPLDEGKYHILRRLGERFLQCGERKSGGRSAQEARWTWSVAKAPTKLNVLQLSGTDVQ</sequence>
<name>A0ABU1P8A5_9BURK</name>
<accession>A0ABU1P8A5</accession>
<keyword evidence="2" id="KW-1185">Reference proteome</keyword>
<dbReference type="RefSeq" id="WP_146012849.1">
    <property type="nucleotide sequence ID" value="NZ_JAVDSJ010000001.1"/>
</dbReference>
<dbReference type="EMBL" id="JAVDSJ010000001">
    <property type="protein sequence ID" value="MDR6582144.1"/>
    <property type="molecule type" value="Genomic_DNA"/>
</dbReference>
<reference evidence="1 2" key="1">
    <citation type="submission" date="2023-07" db="EMBL/GenBank/DDBJ databases">
        <title>Sorghum-associated microbial communities from plants grown in Nebraska, USA.</title>
        <authorList>
            <person name="Schachtman D."/>
        </authorList>
    </citation>
    <scope>NUCLEOTIDE SEQUENCE [LARGE SCALE GENOMIC DNA]</scope>
    <source>
        <strain evidence="1 2">596</strain>
    </source>
</reference>
<protein>
    <submittedName>
        <fullName evidence="1">Uncharacterized protein</fullName>
    </submittedName>
</protein>
<comment type="caution">
    <text evidence="1">The sequence shown here is derived from an EMBL/GenBank/DDBJ whole genome shotgun (WGS) entry which is preliminary data.</text>
</comment>